<evidence type="ECO:0000256" key="2">
    <source>
        <dbReference type="ARBA" id="ARBA00023002"/>
    </source>
</evidence>
<dbReference type="GO" id="GO:0005507">
    <property type="term" value="F:copper ion binding"/>
    <property type="evidence" value="ECO:0007669"/>
    <property type="project" value="InterPro"/>
</dbReference>
<keyword evidence="6" id="KW-1185">Reference proteome</keyword>
<keyword evidence="2" id="KW-0560">Oxidoreductase</keyword>
<dbReference type="InterPro" id="IPR011707">
    <property type="entry name" value="Cu-oxidase-like_N"/>
</dbReference>
<dbReference type="Proteomes" id="UP000322876">
    <property type="component" value="Unassembled WGS sequence"/>
</dbReference>
<feature type="domain" description="Plastocyanin-like" evidence="3">
    <location>
        <begin position="346"/>
        <end position="476"/>
    </location>
</feature>
<dbReference type="InterPro" id="IPR011706">
    <property type="entry name" value="Cu-oxidase_C"/>
</dbReference>
<gene>
    <name evidence="5" type="ORF">FHQ18_02410</name>
</gene>
<dbReference type="OrthoDB" id="9757546at2"/>
<dbReference type="PANTHER" id="PTHR48267:SF1">
    <property type="entry name" value="BILIRUBIN OXIDASE"/>
    <property type="match status" value="1"/>
</dbReference>
<dbReference type="Pfam" id="PF07731">
    <property type="entry name" value="Cu-oxidase_2"/>
    <property type="match status" value="1"/>
</dbReference>
<evidence type="ECO:0000313" key="5">
    <source>
        <dbReference type="EMBL" id="KAA0258822.1"/>
    </source>
</evidence>
<comment type="caution">
    <text evidence="5">The sequence shown here is derived from an EMBL/GenBank/DDBJ whole genome shotgun (WGS) entry which is preliminary data.</text>
</comment>
<accession>A0A5A8F8P5</accession>
<evidence type="ECO:0000256" key="1">
    <source>
        <dbReference type="ARBA" id="ARBA00022723"/>
    </source>
</evidence>
<reference evidence="5 6" key="1">
    <citation type="submission" date="2019-06" db="EMBL/GenBank/DDBJ databases">
        <title>Genomic insights into carbon and energy metabolism of Deferribacter autotrophicus revealed new metabolic traits in the phylum Deferribacteres.</title>
        <authorList>
            <person name="Slobodkin A.I."/>
            <person name="Slobodkina G.B."/>
            <person name="Allioux M."/>
            <person name="Alain K."/>
            <person name="Jebbar M."/>
            <person name="Shadrin V."/>
            <person name="Kublanov I.V."/>
            <person name="Toshchakov S.V."/>
            <person name="Bonch-Osmolovskaya E.A."/>
        </authorList>
    </citation>
    <scope>NUCLEOTIDE SEQUENCE [LARGE SCALE GENOMIC DNA]</scope>
    <source>
        <strain evidence="5 6">SL50</strain>
    </source>
</reference>
<dbReference type="SUPFAM" id="SSF49503">
    <property type="entry name" value="Cupredoxins"/>
    <property type="match status" value="3"/>
</dbReference>
<evidence type="ECO:0000259" key="4">
    <source>
        <dbReference type="Pfam" id="PF07732"/>
    </source>
</evidence>
<name>A0A5A8F8P5_9BACT</name>
<dbReference type="PROSITE" id="PS00079">
    <property type="entry name" value="MULTICOPPER_OXIDASE1"/>
    <property type="match status" value="1"/>
</dbReference>
<dbReference type="Gene3D" id="2.60.40.420">
    <property type="entry name" value="Cupredoxins - blue copper proteins"/>
    <property type="match status" value="3"/>
</dbReference>
<dbReference type="InterPro" id="IPR002355">
    <property type="entry name" value="Cu_oxidase_Cu_BS"/>
</dbReference>
<keyword evidence="1" id="KW-0479">Metal-binding</keyword>
<proteinExistence type="predicted"/>
<dbReference type="GO" id="GO:0016491">
    <property type="term" value="F:oxidoreductase activity"/>
    <property type="evidence" value="ECO:0007669"/>
    <property type="project" value="UniProtKB-KW"/>
</dbReference>
<dbReference type="CDD" id="cd13890">
    <property type="entry name" value="CuRO_3_CueO_FtsP"/>
    <property type="match status" value="1"/>
</dbReference>
<organism evidence="5 6">
    <name type="scientific">Deferribacter autotrophicus</name>
    <dbReference type="NCBI Taxonomy" id="500465"/>
    <lineage>
        <taxon>Bacteria</taxon>
        <taxon>Pseudomonadati</taxon>
        <taxon>Deferribacterota</taxon>
        <taxon>Deferribacteres</taxon>
        <taxon>Deferribacterales</taxon>
        <taxon>Deferribacteraceae</taxon>
        <taxon>Deferribacter</taxon>
    </lineage>
</organism>
<dbReference type="AlphaFoldDB" id="A0A5A8F8P5"/>
<feature type="domain" description="Plastocyanin-like" evidence="4">
    <location>
        <begin position="60"/>
        <end position="172"/>
    </location>
</feature>
<evidence type="ECO:0000313" key="6">
    <source>
        <dbReference type="Proteomes" id="UP000322876"/>
    </source>
</evidence>
<dbReference type="InterPro" id="IPR008972">
    <property type="entry name" value="Cupredoxin"/>
</dbReference>
<dbReference type="PROSITE" id="PS00080">
    <property type="entry name" value="MULTICOPPER_OXIDASE2"/>
    <property type="match status" value="1"/>
</dbReference>
<protein>
    <submittedName>
        <fullName evidence="5">Copper oxidase</fullName>
    </submittedName>
</protein>
<dbReference type="EMBL" id="VFJB01000003">
    <property type="protein sequence ID" value="KAA0258822.1"/>
    <property type="molecule type" value="Genomic_DNA"/>
</dbReference>
<dbReference type="InterPro" id="IPR045087">
    <property type="entry name" value="Cu-oxidase_fam"/>
</dbReference>
<dbReference type="PANTHER" id="PTHR48267">
    <property type="entry name" value="CUPREDOXIN SUPERFAMILY PROTEIN"/>
    <property type="match status" value="1"/>
</dbReference>
<dbReference type="RefSeq" id="WP_149265582.1">
    <property type="nucleotide sequence ID" value="NZ_VFJB01000003.1"/>
</dbReference>
<dbReference type="Pfam" id="PF07732">
    <property type="entry name" value="Cu-oxidase_3"/>
    <property type="match status" value="1"/>
</dbReference>
<dbReference type="InterPro" id="IPR033138">
    <property type="entry name" value="Cu_oxidase_CS"/>
</dbReference>
<evidence type="ECO:0000259" key="3">
    <source>
        <dbReference type="Pfam" id="PF07731"/>
    </source>
</evidence>
<dbReference type="CDD" id="cd04232">
    <property type="entry name" value="CuRO_1_CueO_FtsP"/>
    <property type="match status" value="1"/>
</dbReference>
<sequence length="483" mass="54714">MITRRKFNVGLLTTAFLSGLAPKVLYANSREDWDNLPIPPVQKNESTKKGYVKYTINVQKGFTEFFEGVRVPTLGYNGNILGPTLRAKKGDIVEIVVNNKLDEETTVHWHGIIVPGEMDGGPHQRILPGKQWTAKFIVDQQAATVWYHPHGIGTTASQVYWGLGGLFILDDEVSENLNIPNEYGIDDIPIIIQDKRFLNDGRLVYLTSMRDIMFGMLGNTVLVNGAIEPKKTVPRGIVRFRLLNASNARSYLLKFDKQIPIFLIATDGGFIEKPIEINKIFLSPGERIEILADFSSINEGDIVSLEDGNYKFLKFKIGKKGKNYEIPPRLANFNKITKDESFKTRDFVLSGLGHMVNINGKQFDINRIDEIVEIGTTEIWRVSANMGMHRMMINNNGRNYVIHNFHAHGVLFQVLSRNGKPPALHERGWKDTIALRDGDTVELIMKFKKKGIFMYHCHILEHEDNGMMGQFLVKEDKSKGDLV</sequence>